<proteinExistence type="predicted"/>
<accession>A0ACC5R941</accession>
<dbReference type="Proteomes" id="UP000616151">
    <property type="component" value="Unassembled WGS sequence"/>
</dbReference>
<dbReference type="EMBL" id="JAENHL010000007">
    <property type="protein sequence ID" value="MBK1869117.1"/>
    <property type="molecule type" value="Genomic_DNA"/>
</dbReference>
<name>A0ACC5R941_9HYPH</name>
<reference evidence="1" key="1">
    <citation type="submission" date="2021-01" db="EMBL/GenBank/DDBJ databases">
        <authorList>
            <person name="Sun Q."/>
        </authorList>
    </citation>
    <scope>NUCLEOTIDE SEQUENCE</scope>
    <source>
        <strain evidence="1">YIM B02566</strain>
    </source>
</reference>
<protein>
    <submittedName>
        <fullName evidence="1">AFG1 family ATPase</fullName>
    </submittedName>
</protein>
<organism evidence="1 2">
    <name type="scientific">Taklimakanibacter albus</name>
    <dbReference type="NCBI Taxonomy" id="2800327"/>
    <lineage>
        <taxon>Bacteria</taxon>
        <taxon>Pseudomonadati</taxon>
        <taxon>Pseudomonadota</taxon>
        <taxon>Alphaproteobacteria</taxon>
        <taxon>Hyphomicrobiales</taxon>
        <taxon>Aestuariivirgaceae</taxon>
        <taxon>Taklimakanibacter</taxon>
    </lineage>
</organism>
<sequence>MGFWADYQDKIASGALKPDEAQGAIARKLDHLAEALKDYAPKPAGFFARLTGAKNGPAPKGLYIQGEVGRGKTMLMDLFCAHADIEPKRRAHFHAFMQDIHARLHAARRGAKDPLLTVANAVAAEARLLCLDEMQIADIADAMIVGRLFDILFQRGSVVVTTSNLKPGDLYKDGLNRQLFLPFIKLMEEKLDVVTLDSPTDYRLGRVRGRETFIHPLGPDADRKLQELWVKLTDTETGAATALDVLGRKLPVPQAAHGAARFTFADLCEAPLGPPDYLALAQNFRTLFIEHIPVLTPRHRNPSKRFILLIDTLYDAHVRLVASAEAVPEALYSEGHHAQEFLRTVSRLQEMQSASWWGAKIVET</sequence>
<evidence type="ECO:0000313" key="1">
    <source>
        <dbReference type="EMBL" id="MBK1869117.1"/>
    </source>
</evidence>
<keyword evidence="2" id="KW-1185">Reference proteome</keyword>
<gene>
    <name evidence="1" type="ORF">JHL16_22345</name>
</gene>
<evidence type="ECO:0000313" key="2">
    <source>
        <dbReference type="Proteomes" id="UP000616151"/>
    </source>
</evidence>
<comment type="caution">
    <text evidence="1">The sequence shown here is derived from an EMBL/GenBank/DDBJ whole genome shotgun (WGS) entry which is preliminary data.</text>
</comment>